<evidence type="ECO:0000259" key="8">
    <source>
        <dbReference type="PROSITE" id="PS50850"/>
    </source>
</evidence>
<feature type="transmembrane region" description="Helical" evidence="7">
    <location>
        <begin position="30"/>
        <end position="47"/>
    </location>
</feature>
<dbReference type="InterPro" id="IPR011701">
    <property type="entry name" value="MFS"/>
</dbReference>
<dbReference type="GO" id="GO:0022857">
    <property type="term" value="F:transmembrane transporter activity"/>
    <property type="evidence" value="ECO:0007669"/>
    <property type="project" value="InterPro"/>
</dbReference>
<evidence type="ECO:0000256" key="6">
    <source>
        <dbReference type="ARBA" id="ARBA00037968"/>
    </source>
</evidence>
<sequence>MSSEKELEDVKQAVSPEIDKHEEDKLVRKLDFYLMPIFCLIYFLSFLDRSNIGNARVVGLQEQLGFTDSQYSTAVSIFYATYVTVELPGTLAVKKIGPHRYLTFALVAWSLITIFTCFVRSYGSLLATRLLLGLFEGSVFPSQSLYITMTYKRNEQTKRVGYLYICSCLSGAFGGLIATGITKIKPVGSFQSWSWLYVIEGCISLLAAVWVWFGLPDDPKKARFLNEREQHLMSIRAEQTRRYQGKQEFEMKEVYAAWKDPKVWLSCCIQFCCDIVLYGFSTFLPSILKLQLGYNSMEAQYLSVPCYVMAAIGVAVISYCSDHFGHKHYLLVGGNMFAMIGYIILLSTTKGGACYFATYLIAITLYGSVGVNLTWMNINMAPHYRRAAALGTNQMLGNVAGAIAGQIYRKSPYKLGNGFSLGCVVVGSLLATVLRFHLQRENKIKEQILSGEREDHLKERTGDKDLEYKYVY</sequence>
<dbReference type="AlphaFoldDB" id="A0A1E3P7A5"/>
<evidence type="ECO:0000313" key="10">
    <source>
        <dbReference type="Proteomes" id="UP000094112"/>
    </source>
</evidence>
<comment type="similarity">
    <text evidence="6">Belongs to the major facilitator superfamily. Allantoate permease family.</text>
</comment>
<comment type="subcellular location">
    <subcellularLocation>
        <location evidence="1">Membrane</location>
        <topology evidence="1">Multi-pass membrane protein</topology>
    </subcellularLocation>
</comment>
<evidence type="ECO:0000256" key="7">
    <source>
        <dbReference type="SAM" id="Phobius"/>
    </source>
</evidence>
<reference evidence="9 10" key="1">
    <citation type="journal article" date="2016" name="Proc. Natl. Acad. Sci. U.S.A.">
        <title>Comparative genomics of biotechnologically important yeasts.</title>
        <authorList>
            <person name="Riley R."/>
            <person name="Haridas S."/>
            <person name="Wolfe K.H."/>
            <person name="Lopes M.R."/>
            <person name="Hittinger C.T."/>
            <person name="Goeker M."/>
            <person name="Salamov A.A."/>
            <person name="Wisecaver J.H."/>
            <person name="Long T.M."/>
            <person name="Calvey C.H."/>
            <person name="Aerts A.L."/>
            <person name="Barry K.W."/>
            <person name="Choi C."/>
            <person name="Clum A."/>
            <person name="Coughlan A.Y."/>
            <person name="Deshpande S."/>
            <person name="Douglass A.P."/>
            <person name="Hanson S.J."/>
            <person name="Klenk H.-P."/>
            <person name="LaButti K.M."/>
            <person name="Lapidus A."/>
            <person name="Lindquist E.A."/>
            <person name="Lipzen A.M."/>
            <person name="Meier-Kolthoff J.P."/>
            <person name="Ohm R.A."/>
            <person name="Otillar R.P."/>
            <person name="Pangilinan J.L."/>
            <person name="Peng Y."/>
            <person name="Rokas A."/>
            <person name="Rosa C.A."/>
            <person name="Scheuner C."/>
            <person name="Sibirny A.A."/>
            <person name="Slot J.C."/>
            <person name="Stielow J.B."/>
            <person name="Sun H."/>
            <person name="Kurtzman C.P."/>
            <person name="Blackwell M."/>
            <person name="Grigoriev I.V."/>
            <person name="Jeffries T.W."/>
        </authorList>
    </citation>
    <scope>NUCLEOTIDE SEQUENCE [LARGE SCALE GENOMIC DNA]</scope>
    <source>
        <strain evidence="10">ATCC 58044 / CBS 1984 / NCYC 433 / NRRL Y-366-8</strain>
    </source>
</reference>
<dbReference type="GeneID" id="30202734"/>
<keyword evidence="2" id="KW-0813">Transport</keyword>
<keyword evidence="4 7" id="KW-1133">Transmembrane helix</keyword>
<feature type="transmembrane region" description="Helical" evidence="7">
    <location>
        <begin position="419"/>
        <end position="438"/>
    </location>
</feature>
<dbReference type="RefSeq" id="XP_019039964.1">
    <property type="nucleotide sequence ID" value="XM_019185488.1"/>
</dbReference>
<evidence type="ECO:0000256" key="3">
    <source>
        <dbReference type="ARBA" id="ARBA00022692"/>
    </source>
</evidence>
<gene>
    <name evidence="9" type="ORF">WICANDRAFT_83091</name>
</gene>
<feature type="transmembrane region" description="Helical" evidence="7">
    <location>
        <begin position="101"/>
        <end position="123"/>
    </location>
</feature>
<evidence type="ECO:0000313" key="9">
    <source>
        <dbReference type="EMBL" id="ODQ60757.1"/>
    </source>
</evidence>
<organism evidence="9 10">
    <name type="scientific">Wickerhamomyces anomalus (strain ATCC 58044 / CBS 1984 / NCYC 433 / NRRL Y-366-8)</name>
    <name type="common">Yeast</name>
    <name type="synonym">Hansenula anomala</name>
    <dbReference type="NCBI Taxonomy" id="683960"/>
    <lineage>
        <taxon>Eukaryota</taxon>
        <taxon>Fungi</taxon>
        <taxon>Dikarya</taxon>
        <taxon>Ascomycota</taxon>
        <taxon>Saccharomycotina</taxon>
        <taxon>Saccharomycetes</taxon>
        <taxon>Phaffomycetales</taxon>
        <taxon>Wickerhamomycetaceae</taxon>
        <taxon>Wickerhamomyces</taxon>
    </lineage>
</organism>
<keyword evidence="5 7" id="KW-0472">Membrane</keyword>
<dbReference type="InterPro" id="IPR036259">
    <property type="entry name" value="MFS_trans_sf"/>
</dbReference>
<evidence type="ECO:0000256" key="1">
    <source>
        <dbReference type="ARBA" id="ARBA00004141"/>
    </source>
</evidence>
<evidence type="ECO:0000256" key="2">
    <source>
        <dbReference type="ARBA" id="ARBA00022448"/>
    </source>
</evidence>
<dbReference type="OrthoDB" id="2985014at2759"/>
<dbReference type="EMBL" id="KV454209">
    <property type="protein sequence ID" value="ODQ60757.1"/>
    <property type="molecule type" value="Genomic_DNA"/>
</dbReference>
<dbReference type="PANTHER" id="PTHR43791:SF24">
    <property type="entry name" value="NICOTINIC ACID PLASMA MEMBRANE TRANSPORTER"/>
    <property type="match status" value="1"/>
</dbReference>
<dbReference type="CDD" id="cd17327">
    <property type="entry name" value="MFS_FEN2_like"/>
    <property type="match status" value="1"/>
</dbReference>
<dbReference type="GO" id="GO:0016020">
    <property type="term" value="C:membrane"/>
    <property type="evidence" value="ECO:0007669"/>
    <property type="project" value="UniProtKB-SubCell"/>
</dbReference>
<feature type="transmembrane region" description="Helical" evidence="7">
    <location>
        <begin position="355"/>
        <end position="375"/>
    </location>
</feature>
<evidence type="ECO:0000256" key="5">
    <source>
        <dbReference type="ARBA" id="ARBA00023136"/>
    </source>
</evidence>
<feature type="transmembrane region" description="Helical" evidence="7">
    <location>
        <begin position="299"/>
        <end position="317"/>
    </location>
</feature>
<dbReference type="Pfam" id="PF07690">
    <property type="entry name" value="MFS_1"/>
    <property type="match status" value="1"/>
</dbReference>
<feature type="transmembrane region" description="Helical" evidence="7">
    <location>
        <begin position="329"/>
        <end position="349"/>
    </location>
</feature>
<dbReference type="Proteomes" id="UP000094112">
    <property type="component" value="Unassembled WGS sequence"/>
</dbReference>
<dbReference type="PANTHER" id="PTHR43791">
    <property type="entry name" value="PERMEASE-RELATED"/>
    <property type="match status" value="1"/>
</dbReference>
<accession>A0A1E3P7A5</accession>
<keyword evidence="3 7" id="KW-0812">Transmembrane</keyword>
<feature type="transmembrane region" description="Helical" evidence="7">
    <location>
        <begin position="193"/>
        <end position="215"/>
    </location>
</feature>
<protein>
    <recommendedName>
        <fullName evidence="8">Major facilitator superfamily (MFS) profile domain-containing protein</fullName>
    </recommendedName>
</protein>
<feature type="transmembrane region" description="Helical" evidence="7">
    <location>
        <begin position="161"/>
        <end position="181"/>
    </location>
</feature>
<dbReference type="InterPro" id="IPR020846">
    <property type="entry name" value="MFS_dom"/>
</dbReference>
<feature type="transmembrane region" description="Helical" evidence="7">
    <location>
        <begin position="263"/>
        <end position="287"/>
    </location>
</feature>
<dbReference type="FunFam" id="1.20.1250.20:FF:000018">
    <property type="entry name" value="MFS transporter permease"/>
    <property type="match status" value="1"/>
</dbReference>
<name>A0A1E3P7A5_WICAA</name>
<feature type="transmembrane region" description="Helical" evidence="7">
    <location>
        <begin position="129"/>
        <end position="149"/>
    </location>
</feature>
<proteinExistence type="inferred from homology"/>
<feature type="domain" description="Major facilitator superfamily (MFS) profile" evidence="8">
    <location>
        <begin position="34"/>
        <end position="443"/>
    </location>
</feature>
<evidence type="ECO:0000256" key="4">
    <source>
        <dbReference type="ARBA" id="ARBA00022989"/>
    </source>
</evidence>
<dbReference type="SUPFAM" id="SSF103473">
    <property type="entry name" value="MFS general substrate transporter"/>
    <property type="match status" value="1"/>
</dbReference>
<dbReference type="Gene3D" id="1.20.1250.20">
    <property type="entry name" value="MFS general substrate transporter like domains"/>
    <property type="match status" value="2"/>
</dbReference>
<dbReference type="STRING" id="683960.A0A1E3P7A5"/>
<keyword evidence="10" id="KW-1185">Reference proteome</keyword>
<dbReference type="PROSITE" id="PS50850">
    <property type="entry name" value="MFS"/>
    <property type="match status" value="1"/>
</dbReference>
<dbReference type="FunFam" id="1.20.1250.20:FF:000068">
    <property type="entry name" value="MFS general substrate transporter"/>
    <property type="match status" value="1"/>
</dbReference>